<dbReference type="InterPro" id="IPR029058">
    <property type="entry name" value="AB_hydrolase_fold"/>
</dbReference>
<evidence type="ECO:0000313" key="8">
    <source>
        <dbReference type="EMBL" id="KAL3383885.1"/>
    </source>
</evidence>
<dbReference type="EC" id="3.4.16.-" evidence="7"/>
<keyword evidence="6" id="KW-0325">Glycoprotein</keyword>
<feature type="chain" id="PRO_5044528813" description="Carboxypeptidase" evidence="7">
    <location>
        <begin position="21"/>
        <end position="473"/>
    </location>
</feature>
<feature type="signal peptide" evidence="7">
    <location>
        <begin position="1"/>
        <end position="20"/>
    </location>
</feature>
<dbReference type="PRINTS" id="PR00724">
    <property type="entry name" value="CRBOXYPTASEC"/>
</dbReference>
<dbReference type="Gene3D" id="3.40.50.1820">
    <property type="entry name" value="alpha/beta hydrolase"/>
    <property type="match status" value="1"/>
</dbReference>
<dbReference type="GO" id="GO:0004185">
    <property type="term" value="F:serine-type carboxypeptidase activity"/>
    <property type="evidence" value="ECO:0007669"/>
    <property type="project" value="UniProtKB-UniRule"/>
</dbReference>
<dbReference type="InterPro" id="IPR001563">
    <property type="entry name" value="Peptidase_S10"/>
</dbReference>
<keyword evidence="9" id="KW-1185">Reference proteome</keyword>
<keyword evidence="2 7" id="KW-0121">Carboxypeptidase</keyword>
<name>A0ABD2VT40_9HYME</name>
<sequence length="473" mass="54117">MKNLSFCILFIILLQSNVFGVSSEDADPRQQDCEYPMACFEQGKVIDTDVKGSPLFLTSMIEKNQINEARAAAEVTHDDFHGLKSYSGFLTVDKRYGSHMFFWYYPALISPKAPVILWLHGGPGDSGLFGLFAEHGPYIVDDDSRLRIRNVSWNLHHNILYIDNPVGSGFSFTNHESGLSRNLENVVFNLYEALSQFFKLFPQLENNKFYICGESYAGKFVTALAHSIKLQNDREGGMTINLKGIAVGNGLVNPLKQLNYQRDDYTVGFLDATNIYGKKESFKNIEDFVHYLIREGNHEVAYAAFKHLMESRNKYHQSPFPSLMTVSATDFKHNFIDFLNRPEIRRALHVGDLEFYGKSNVDKHMDQDLFKSEDEHLVNLLEDDVRVLFYNGALDKIASYNATNEYLMGLNWSRADEFRRSPRKEWRVAGELAGYTKEGGNLKHVLVLNAGQHVPDDQPFWMWDLITAFTYAN</sequence>
<dbReference type="SUPFAM" id="SSF53474">
    <property type="entry name" value="alpha/beta-Hydrolases"/>
    <property type="match status" value="1"/>
</dbReference>
<reference evidence="8 9" key="1">
    <citation type="journal article" date="2024" name="bioRxiv">
        <title>A reference genome for Trichogramma kaykai: A tiny desert-dwelling parasitoid wasp with competing sex-ratio distorters.</title>
        <authorList>
            <person name="Culotta J."/>
            <person name="Lindsey A.R."/>
        </authorList>
    </citation>
    <scope>NUCLEOTIDE SEQUENCE [LARGE SCALE GENOMIC DNA]</scope>
    <source>
        <strain evidence="8 9">KSX58</strain>
    </source>
</reference>
<keyword evidence="4 7" id="KW-0732">Signal</keyword>
<comment type="similarity">
    <text evidence="1 7">Belongs to the peptidase S10 family.</text>
</comment>
<evidence type="ECO:0000256" key="4">
    <source>
        <dbReference type="ARBA" id="ARBA00022729"/>
    </source>
</evidence>
<dbReference type="Proteomes" id="UP001627154">
    <property type="component" value="Unassembled WGS sequence"/>
</dbReference>
<evidence type="ECO:0000313" key="9">
    <source>
        <dbReference type="Proteomes" id="UP001627154"/>
    </source>
</evidence>
<dbReference type="EMBL" id="JBJJXI010000181">
    <property type="protein sequence ID" value="KAL3383885.1"/>
    <property type="molecule type" value="Genomic_DNA"/>
</dbReference>
<keyword evidence="5 7" id="KW-0378">Hydrolase</keyword>
<evidence type="ECO:0000256" key="1">
    <source>
        <dbReference type="ARBA" id="ARBA00009431"/>
    </source>
</evidence>
<evidence type="ECO:0000256" key="5">
    <source>
        <dbReference type="ARBA" id="ARBA00022801"/>
    </source>
</evidence>
<comment type="caution">
    <text evidence="8">The sequence shown here is derived from an EMBL/GenBank/DDBJ whole genome shotgun (WGS) entry which is preliminary data.</text>
</comment>
<proteinExistence type="inferred from homology"/>
<dbReference type="AlphaFoldDB" id="A0ABD2VT40"/>
<organism evidence="8 9">
    <name type="scientific">Trichogramma kaykai</name>
    <dbReference type="NCBI Taxonomy" id="54128"/>
    <lineage>
        <taxon>Eukaryota</taxon>
        <taxon>Metazoa</taxon>
        <taxon>Ecdysozoa</taxon>
        <taxon>Arthropoda</taxon>
        <taxon>Hexapoda</taxon>
        <taxon>Insecta</taxon>
        <taxon>Pterygota</taxon>
        <taxon>Neoptera</taxon>
        <taxon>Endopterygota</taxon>
        <taxon>Hymenoptera</taxon>
        <taxon>Apocrita</taxon>
        <taxon>Proctotrupomorpha</taxon>
        <taxon>Chalcidoidea</taxon>
        <taxon>Trichogrammatidae</taxon>
        <taxon>Trichogramma</taxon>
    </lineage>
</organism>
<gene>
    <name evidence="8" type="ORF">TKK_020245</name>
</gene>
<dbReference type="InterPro" id="IPR018202">
    <property type="entry name" value="Ser_caboxypep_ser_AS"/>
</dbReference>
<evidence type="ECO:0000256" key="7">
    <source>
        <dbReference type="RuleBase" id="RU361156"/>
    </source>
</evidence>
<dbReference type="Pfam" id="PF00450">
    <property type="entry name" value="Peptidase_S10"/>
    <property type="match status" value="1"/>
</dbReference>
<evidence type="ECO:0000256" key="6">
    <source>
        <dbReference type="ARBA" id="ARBA00023180"/>
    </source>
</evidence>
<keyword evidence="3 7" id="KW-0645">Protease</keyword>
<dbReference type="PANTHER" id="PTHR11802">
    <property type="entry name" value="SERINE PROTEASE FAMILY S10 SERINE CARBOXYPEPTIDASE"/>
    <property type="match status" value="1"/>
</dbReference>
<accession>A0ABD2VT40</accession>
<evidence type="ECO:0000256" key="2">
    <source>
        <dbReference type="ARBA" id="ARBA00022645"/>
    </source>
</evidence>
<dbReference type="PANTHER" id="PTHR11802:SF472">
    <property type="entry name" value="SERINE CARBOXYPEPTIDASE CPVL-RELATED"/>
    <property type="match status" value="1"/>
</dbReference>
<dbReference type="PROSITE" id="PS00131">
    <property type="entry name" value="CARBOXYPEPT_SER_SER"/>
    <property type="match status" value="1"/>
</dbReference>
<evidence type="ECO:0000256" key="3">
    <source>
        <dbReference type="ARBA" id="ARBA00022670"/>
    </source>
</evidence>
<dbReference type="GO" id="GO:0006508">
    <property type="term" value="P:proteolysis"/>
    <property type="evidence" value="ECO:0007669"/>
    <property type="project" value="UniProtKB-KW"/>
</dbReference>
<protein>
    <recommendedName>
        <fullName evidence="7">Carboxypeptidase</fullName>
        <ecNumber evidence="7">3.4.16.-</ecNumber>
    </recommendedName>
</protein>